<name>A0A0E2H0T1_9FIRM</name>
<dbReference type="InterPro" id="IPR011109">
    <property type="entry name" value="DNA_bind_recombinase_dom"/>
</dbReference>
<dbReference type="EMBL" id="AGYR01000085">
    <property type="protein sequence ID" value="ENZ05019.1"/>
    <property type="molecule type" value="Genomic_DNA"/>
</dbReference>
<organism evidence="4 5">
    <name type="scientific">[Clostridium] clostridioforme 90A8</name>
    <dbReference type="NCBI Taxonomy" id="999408"/>
    <lineage>
        <taxon>Bacteria</taxon>
        <taxon>Bacillati</taxon>
        <taxon>Bacillota</taxon>
        <taxon>Clostridia</taxon>
        <taxon>Lachnospirales</taxon>
        <taxon>Lachnospiraceae</taxon>
        <taxon>Enterocloster</taxon>
    </lineage>
</organism>
<dbReference type="InterPro" id="IPR025378">
    <property type="entry name" value="DUF4368"/>
</dbReference>
<gene>
    <name evidence="4" type="ORF">HMPREF1090_05813</name>
</gene>
<dbReference type="GO" id="GO:0003677">
    <property type="term" value="F:DNA binding"/>
    <property type="evidence" value="ECO:0007669"/>
    <property type="project" value="InterPro"/>
</dbReference>
<dbReference type="InterPro" id="IPR036162">
    <property type="entry name" value="Resolvase-like_N_sf"/>
</dbReference>
<dbReference type="PANTHER" id="PTHR30461">
    <property type="entry name" value="DNA-INVERTASE FROM LAMBDOID PROPHAGE"/>
    <property type="match status" value="1"/>
</dbReference>
<dbReference type="Pfam" id="PF07508">
    <property type="entry name" value="Recombinase"/>
    <property type="match status" value="1"/>
</dbReference>
<protein>
    <recommendedName>
        <fullName evidence="6">Conjugative transposon site-specific serine recombinase</fullName>
    </recommendedName>
</protein>
<dbReference type="CDD" id="cd03770">
    <property type="entry name" value="SR_TndX_transposase"/>
    <property type="match status" value="1"/>
</dbReference>
<evidence type="ECO:0000259" key="3">
    <source>
        <dbReference type="PROSITE" id="PS51737"/>
    </source>
</evidence>
<dbReference type="PATRIC" id="fig|999408.3.peg.6225"/>
<evidence type="ECO:0000259" key="2">
    <source>
        <dbReference type="PROSITE" id="PS51736"/>
    </source>
</evidence>
<accession>A0A0E2H0T1</accession>
<evidence type="ECO:0000313" key="4">
    <source>
        <dbReference type="EMBL" id="ENZ05019.1"/>
    </source>
</evidence>
<comment type="caution">
    <text evidence="4">The sequence shown here is derived from an EMBL/GenBank/DDBJ whole genome shotgun (WGS) entry which is preliminary data.</text>
</comment>
<dbReference type="Proteomes" id="UP000013085">
    <property type="component" value="Unassembled WGS sequence"/>
</dbReference>
<dbReference type="Pfam" id="PF14287">
    <property type="entry name" value="DUF4368"/>
    <property type="match status" value="1"/>
</dbReference>
<evidence type="ECO:0008006" key="6">
    <source>
        <dbReference type="Google" id="ProtNLM"/>
    </source>
</evidence>
<dbReference type="Pfam" id="PF13408">
    <property type="entry name" value="Zn_ribbon_recom"/>
    <property type="match status" value="1"/>
</dbReference>
<dbReference type="InterPro" id="IPR050639">
    <property type="entry name" value="SSR_resolvase"/>
</dbReference>
<reference evidence="4 5" key="1">
    <citation type="submission" date="2013-01" db="EMBL/GenBank/DDBJ databases">
        <title>The Genome Sequence of Clostridium clostridioforme 90A8.</title>
        <authorList>
            <consortium name="The Broad Institute Genome Sequencing Platform"/>
            <person name="Earl A."/>
            <person name="Ward D."/>
            <person name="Feldgarden M."/>
            <person name="Gevers D."/>
            <person name="Courvalin P."/>
            <person name="Lambert T."/>
            <person name="Walker B."/>
            <person name="Young S.K."/>
            <person name="Zeng Q."/>
            <person name="Gargeya S."/>
            <person name="Fitzgerald M."/>
            <person name="Haas B."/>
            <person name="Abouelleil A."/>
            <person name="Alvarado L."/>
            <person name="Arachchi H.M."/>
            <person name="Berlin A.M."/>
            <person name="Chapman S.B."/>
            <person name="Dewar J."/>
            <person name="Goldberg J."/>
            <person name="Griggs A."/>
            <person name="Gujja S."/>
            <person name="Hansen M."/>
            <person name="Howarth C."/>
            <person name="Imamovic A."/>
            <person name="Larimer J."/>
            <person name="McCowan C."/>
            <person name="Murphy C."/>
            <person name="Neiman D."/>
            <person name="Pearson M."/>
            <person name="Priest M."/>
            <person name="Roberts A."/>
            <person name="Saif S."/>
            <person name="Shea T."/>
            <person name="Sisk P."/>
            <person name="Sykes S."/>
            <person name="Wortman J."/>
            <person name="Nusbaum C."/>
            <person name="Birren B."/>
        </authorList>
    </citation>
    <scope>NUCLEOTIDE SEQUENCE [LARGE SCALE GENOMIC DNA]</scope>
    <source>
        <strain evidence="4 5">90A8</strain>
    </source>
</reference>
<feature type="coiled-coil region" evidence="1">
    <location>
        <begin position="407"/>
        <end position="435"/>
    </location>
</feature>
<dbReference type="InterPro" id="IPR038109">
    <property type="entry name" value="DNA_bind_recomb_sf"/>
</dbReference>
<dbReference type="Gene3D" id="3.90.1750.20">
    <property type="entry name" value="Putative Large Serine Recombinase, Chain B, Domain 2"/>
    <property type="match status" value="1"/>
</dbReference>
<keyword evidence="1" id="KW-0175">Coiled coil</keyword>
<feature type="domain" description="Resolvase/invertase-type recombinase catalytic" evidence="2">
    <location>
        <begin position="21"/>
        <end position="169"/>
    </location>
</feature>
<sequence>MAMMNEMEYRTIGSALAGGYRAAVYCRLSKDDDLQGESASIANQRDMLEKYCEKQGWEVVAVYQDDGFTGLNMERPDLQRMLRAIERRQINLVITKDLSRLGRNYLQTGHLIEDFFPRNGVRYIAMNDGIDTLRDNNDIAPFKNILNEMYSKDISKKVHSSYLLKAQKGQFTGCLAPFGYRKDPEDKNHLLIDEETAPIVRLIFGYALNGHGPNYIRRRLEEEKIPCPTWWNRERGLRNTRTKWEKKDPENGRYMWDFSVIKDLLMNPVYTGAIASQKKDYRFKIGTIGEKKPEDWIVVEGQHEPLIDRMSFDIVQNKLKSRQRPGQTNEISLFAGLLKCGECGKSLTVRYTNAKHPQQIYSCKTYNAFGKNHCTQHRIDYDTLYSHVLRKIRECARAALMDGEAVADRLTNTCEAEQREQREAMERSLTRDEERIEVLDKMVMRLYEDMIAGRISEQNFNTMLEKTQTEQTELKTRVSEGRKRLSDEVQLANDAKQWVEAIQEYANITELDAATLNRLIKEIVVHERIDEDKTRHISIEIHFNLKPIPEVEQVTA</sequence>
<dbReference type="PANTHER" id="PTHR30461:SF23">
    <property type="entry name" value="DNA RECOMBINASE-RELATED"/>
    <property type="match status" value="1"/>
</dbReference>
<dbReference type="Pfam" id="PF00239">
    <property type="entry name" value="Resolvase"/>
    <property type="match status" value="1"/>
</dbReference>
<proteinExistence type="predicted"/>
<dbReference type="GO" id="GO:0000150">
    <property type="term" value="F:DNA strand exchange activity"/>
    <property type="evidence" value="ECO:0007669"/>
    <property type="project" value="InterPro"/>
</dbReference>
<dbReference type="SMART" id="SM00857">
    <property type="entry name" value="Resolvase"/>
    <property type="match status" value="1"/>
</dbReference>
<dbReference type="Gene3D" id="3.40.50.1390">
    <property type="entry name" value="Resolvase, N-terminal catalytic domain"/>
    <property type="match status" value="1"/>
</dbReference>
<dbReference type="SUPFAM" id="SSF53041">
    <property type="entry name" value="Resolvase-like"/>
    <property type="match status" value="1"/>
</dbReference>
<dbReference type="InterPro" id="IPR006119">
    <property type="entry name" value="Resolv_N"/>
</dbReference>
<dbReference type="RefSeq" id="WP_002595175.1">
    <property type="nucleotide sequence ID" value="NZ_KB851006.1"/>
</dbReference>
<dbReference type="PROSITE" id="PS51737">
    <property type="entry name" value="RECOMBINASE_DNA_BIND"/>
    <property type="match status" value="1"/>
</dbReference>
<dbReference type="HOGENOM" id="CLU_010686_18_2_9"/>
<dbReference type="AlphaFoldDB" id="A0A0E2H0T1"/>
<feature type="domain" description="Recombinase" evidence="3">
    <location>
        <begin position="177"/>
        <end position="325"/>
    </location>
</feature>
<dbReference type="InterPro" id="IPR025827">
    <property type="entry name" value="Zn_ribbon_recom_dom"/>
</dbReference>
<evidence type="ECO:0000256" key="1">
    <source>
        <dbReference type="SAM" id="Coils"/>
    </source>
</evidence>
<evidence type="ECO:0000313" key="5">
    <source>
        <dbReference type="Proteomes" id="UP000013085"/>
    </source>
</evidence>
<dbReference type="PROSITE" id="PS51736">
    <property type="entry name" value="RECOMBINASES_3"/>
    <property type="match status" value="1"/>
</dbReference>